<evidence type="ECO:0000256" key="2">
    <source>
        <dbReference type="ARBA" id="ARBA00022723"/>
    </source>
</evidence>
<evidence type="ECO:0000313" key="8">
    <source>
        <dbReference type="Proteomes" id="UP000214720"/>
    </source>
</evidence>
<dbReference type="SUPFAM" id="SSF55961">
    <property type="entry name" value="Bet v1-like"/>
    <property type="match status" value="1"/>
</dbReference>
<keyword evidence="5" id="KW-0411">Iron-sulfur</keyword>
<reference evidence="8" key="1">
    <citation type="submission" date="2017-01" db="EMBL/GenBank/DDBJ databases">
        <title>Genome Analysis of Deinococcus marmoris KOPRI26562.</title>
        <authorList>
            <person name="Kim J.H."/>
            <person name="Oh H.-M."/>
        </authorList>
    </citation>
    <scope>NUCLEOTIDE SEQUENCE [LARGE SCALE GENOMIC DNA]</scope>
    <source>
        <strain evidence="8">PAMC 26633</strain>
    </source>
</reference>
<name>A0A226X7T0_CABSO</name>
<evidence type="ECO:0000313" key="7">
    <source>
        <dbReference type="EMBL" id="OXC79526.1"/>
    </source>
</evidence>
<organism evidence="7 8">
    <name type="scientific">Caballeronia sordidicola</name>
    <name type="common">Burkholderia sordidicola</name>
    <dbReference type="NCBI Taxonomy" id="196367"/>
    <lineage>
        <taxon>Bacteria</taxon>
        <taxon>Pseudomonadati</taxon>
        <taxon>Pseudomonadota</taxon>
        <taxon>Betaproteobacteria</taxon>
        <taxon>Burkholderiales</taxon>
        <taxon>Burkholderiaceae</taxon>
        <taxon>Caballeronia</taxon>
    </lineage>
</organism>
<dbReference type="InterPro" id="IPR036922">
    <property type="entry name" value="Rieske_2Fe-2S_sf"/>
</dbReference>
<dbReference type="InterPro" id="IPR044043">
    <property type="entry name" value="VanA_C_cat"/>
</dbReference>
<comment type="caution">
    <text evidence="7">The sequence shown here is derived from an EMBL/GenBank/DDBJ whole genome shotgun (WGS) entry which is preliminary data.</text>
</comment>
<evidence type="ECO:0000256" key="4">
    <source>
        <dbReference type="ARBA" id="ARBA00023004"/>
    </source>
</evidence>
<dbReference type="GO" id="GO:0046872">
    <property type="term" value="F:metal ion binding"/>
    <property type="evidence" value="ECO:0007669"/>
    <property type="project" value="UniProtKB-KW"/>
</dbReference>
<feature type="domain" description="Rieske" evidence="6">
    <location>
        <begin position="32"/>
        <end position="147"/>
    </location>
</feature>
<dbReference type="InterPro" id="IPR017941">
    <property type="entry name" value="Rieske_2Fe-2S"/>
</dbReference>
<dbReference type="Gene3D" id="2.102.10.10">
    <property type="entry name" value="Rieske [2Fe-2S] iron-sulphur domain"/>
    <property type="match status" value="1"/>
</dbReference>
<dbReference type="PANTHER" id="PTHR21266:SF60">
    <property type="entry name" value="3-KETOSTEROID-9-ALPHA-MONOOXYGENASE, OXYGENASE COMPONENT"/>
    <property type="match status" value="1"/>
</dbReference>
<dbReference type="OrthoDB" id="9790995at2"/>
<dbReference type="AlphaFoldDB" id="A0A226X7T0"/>
<dbReference type="InterPro" id="IPR050584">
    <property type="entry name" value="Cholesterol_7-desaturase"/>
</dbReference>
<dbReference type="GO" id="GO:0051537">
    <property type="term" value="F:2 iron, 2 sulfur cluster binding"/>
    <property type="evidence" value="ECO:0007669"/>
    <property type="project" value="UniProtKB-KW"/>
</dbReference>
<dbReference type="PANTHER" id="PTHR21266">
    <property type="entry name" value="IRON-SULFUR DOMAIN CONTAINING PROTEIN"/>
    <property type="match status" value="1"/>
</dbReference>
<dbReference type="Pfam" id="PF00355">
    <property type="entry name" value="Rieske"/>
    <property type="match status" value="1"/>
</dbReference>
<dbReference type="RefSeq" id="WP_089159724.1">
    <property type="nucleotide sequence ID" value="NZ_MTHB01000036.1"/>
</dbReference>
<protein>
    <recommendedName>
        <fullName evidence="6">Rieske domain-containing protein</fullName>
    </recommendedName>
</protein>
<evidence type="ECO:0000256" key="5">
    <source>
        <dbReference type="ARBA" id="ARBA00023014"/>
    </source>
</evidence>
<proteinExistence type="predicted"/>
<dbReference type="CDD" id="cd03469">
    <property type="entry name" value="Rieske_RO_Alpha_N"/>
    <property type="match status" value="1"/>
</dbReference>
<keyword evidence="3" id="KW-0560">Oxidoreductase</keyword>
<dbReference type="SUPFAM" id="SSF50022">
    <property type="entry name" value="ISP domain"/>
    <property type="match status" value="1"/>
</dbReference>
<evidence type="ECO:0000256" key="3">
    <source>
        <dbReference type="ARBA" id="ARBA00023002"/>
    </source>
</evidence>
<gene>
    <name evidence="7" type="ORF">BSU04_06235</name>
</gene>
<dbReference type="Gene3D" id="3.90.380.10">
    <property type="entry name" value="Naphthalene 1,2-dioxygenase Alpha Subunit, Chain A, domain 1"/>
    <property type="match status" value="1"/>
</dbReference>
<dbReference type="EMBL" id="MTHB01000036">
    <property type="protein sequence ID" value="OXC79526.1"/>
    <property type="molecule type" value="Genomic_DNA"/>
</dbReference>
<dbReference type="Proteomes" id="UP000214720">
    <property type="component" value="Unassembled WGS sequence"/>
</dbReference>
<dbReference type="GO" id="GO:0016491">
    <property type="term" value="F:oxidoreductase activity"/>
    <property type="evidence" value="ECO:0007669"/>
    <property type="project" value="UniProtKB-KW"/>
</dbReference>
<sequence length="364" mass="40117">MQPFESASSTNVTNAADDARVAPNAALLGEWLPVCNSADVPAGESRGFVVAGERLVVWRNASEDGDSAAQPDVSTDVHVWRDLCPHRGAQLSLGSVTNGVLACPYHGWRYDADGQCIHIPANPSIRPAKRACARTYRTEEKYGVVWTCLGEPSRPLDFFPEYVEYDAPGVGRINLAAQTVRSSAPRVVENFLDMAHFPFVHAGILGDASHAEVQDYEVIETEGGLEARRCRFWQPAGLPGQEGVDIEYVYRVKRPLVASLSKVAQHGAGALHLLLVASPVSETETRAWLVSVFEDELTHSDQALYDFNMQILMQDTPIVESQWPKRLPLDPQAELHQVCDRLSVGYRRYLRERGWGYGTESGGS</sequence>
<keyword evidence="1" id="KW-0001">2Fe-2S</keyword>
<evidence type="ECO:0000259" key="6">
    <source>
        <dbReference type="PROSITE" id="PS51296"/>
    </source>
</evidence>
<keyword evidence="2" id="KW-0479">Metal-binding</keyword>
<keyword evidence="4" id="KW-0408">Iron</keyword>
<evidence type="ECO:0000256" key="1">
    <source>
        <dbReference type="ARBA" id="ARBA00022714"/>
    </source>
</evidence>
<dbReference type="Pfam" id="PF19112">
    <property type="entry name" value="VanA_C"/>
    <property type="match status" value="1"/>
</dbReference>
<accession>A0A226X7T0</accession>
<dbReference type="PROSITE" id="PS51296">
    <property type="entry name" value="RIESKE"/>
    <property type="match status" value="1"/>
</dbReference>